<dbReference type="Proteomes" id="UP000003412">
    <property type="component" value="Chromosome"/>
</dbReference>
<gene>
    <name evidence="10" type="ORF">NT05LM_2394</name>
</gene>
<organism evidence="10 11">
    <name type="scientific">Listeria marthii FSL S4-120</name>
    <dbReference type="NCBI Taxonomy" id="702457"/>
    <lineage>
        <taxon>Bacteria</taxon>
        <taxon>Bacillati</taxon>
        <taxon>Bacillota</taxon>
        <taxon>Bacilli</taxon>
        <taxon>Bacillales</taxon>
        <taxon>Listeriaceae</taxon>
        <taxon>Listeria</taxon>
    </lineage>
</organism>
<reference evidence="10 11" key="1">
    <citation type="journal article" date="2010" name="Microbiol. Resour. Announc.">
        <title>Comparative genomics of the bacterial genus Listeria: Genome evolution is characterized by limited gene acquisition and limited gene loss.</title>
        <authorList>
            <person name="den Bakker H.C."/>
            <person name="Cummings C.A."/>
            <person name="Ferreira V."/>
            <person name="Vatta P."/>
            <person name="Orsi R.H."/>
            <person name="Degoricija L."/>
            <person name="Barker M."/>
            <person name="Petrauskene O."/>
            <person name="Furtado M.R."/>
            <person name="Wiedmann M."/>
        </authorList>
    </citation>
    <scope>NUCLEOTIDE SEQUENCE [LARGE SCALE GENOMIC DNA]</scope>
    <source>
        <strain evidence="10 11">FSL S4-120</strain>
    </source>
</reference>
<keyword evidence="5" id="KW-0406">Ion transport</keyword>
<evidence type="ECO:0000256" key="2">
    <source>
        <dbReference type="ARBA" id="ARBA00022448"/>
    </source>
</evidence>
<dbReference type="SUPFAM" id="SSF81324">
    <property type="entry name" value="Voltage-gated potassium channels"/>
    <property type="match status" value="1"/>
</dbReference>
<feature type="transmembrane region" description="Helical" evidence="8">
    <location>
        <begin position="75"/>
        <end position="98"/>
    </location>
</feature>
<feature type="transmembrane region" description="Helical" evidence="8">
    <location>
        <begin position="12"/>
        <end position="30"/>
    </location>
</feature>
<dbReference type="Pfam" id="PF07885">
    <property type="entry name" value="Ion_trans_2"/>
    <property type="match status" value="1"/>
</dbReference>
<evidence type="ECO:0000256" key="1">
    <source>
        <dbReference type="ARBA" id="ARBA00004141"/>
    </source>
</evidence>
<proteinExistence type="predicted"/>
<evidence type="ECO:0000256" key="6">
    <source>
        <dbReference type="ARBA" id="ARBA00023136"/>
    </source>
</evidence>
<dbReference type="InterPro" id="IPR013099">
    <property type="entry name" value="K_chnl_dom"/>
</dbReference>
<evidence type="ECO:0000256" key="5">
    <source>
        <dbReference type="ARBA" id="ARBA00023065"/>
    </source>
</evidence>
<evidence type="ECO:0000256" key="3">
    <source>
        <dbReference type="ARBA" id="ARBA00022692"/>
    </source>
</evidence>
<keyword evidence="6 8" id="KW-0472">Membrane</keyword>
<evidence type="ECO:0000256" key="8">
    <source>
        <dbReference type="SAM" id="Phobius"/>
    </source>
</evidence>
<sequence>MDNLDKTKRKMIYETFMLILILLSLALLPYRNTFTFILNWIIWAIFTLDYLVRLYRADNKWHYVKTHPFQLIAIIPFYTGFRAARIVSFVHLLTITAMGRRYIVPIYNFFRSNGLNRFLMIFVLLVIIIPVPMVFIEPEINNYPDALWWAIVTATTVGYGDIVPVTPIGRILASIMMLFGIAFIGMITSTLTNFFRAKKTTTSSTQRASKITQLIADTPDLTKEEIAVVEQFLTLRKKELADENEKSDSE</sequence>
<comment type="subcellular location">
    <subcellularLocation>
        <location evidence="1">Membrane</location>
        <topology evidence="1">Multi-pass membrane protein</topology>
    </subcellularLocation>
</comment>
<evidence type="ECO:0000313" key="10">
    <source>
        <dbReference type="EMBL" id="EFR87124.1"/>
    </source>
</evidence>
<keyword evidence="4 8" id="KW-1133">Transmembrane helix</keyword>
<protein>
    <submittedName>
        <fullName evidence="10">Ion transport protein, putative</fullName>
    </submittedName>
</protein>
<accession>A0ABP2JW64</accession>
<evidence type="ECO:0000256" key="7">
    <source>
        <dbReference type="ARBA" id="ARBA00023303"/>
    </source>
</evidence>
<dbReference type="InterPro" id="IPR028325">
    <property type="entry name" value="VG_K_chnl"/>
</dbReference>
<name>A0ABP2JW64_9LIST</name>
<feature type="transmembrane region" description="Helical" evidence="8">
    <location>
        <begin position="118"/>
        <end position="135"/>
    </location>
</feature>
<feature type="domain" description="Potassium channel" evidence="9">
    <location>
        <begin position="123"/>
        <end position="196"/>
    </location>
</feature>
<dbReference type="PANTHER" id="PTHR11537:SF254">
    <property type="entry name" value="POTASSIUM VOLTAGE-GATED CHANNEL PROTEIN SHAB"/>
    <property type="match status" value="1"/>
</dbReference>
<evidence type="ECO:0000256" key="4">
    <source>
        <dbReference type="ARBA" id="ARBA00022989"/>
    </source>
</evidence>
<evidence type="ECO:0000259" key="9">
    <source>
        <dbReference type="Pfam" id="PF07885"/>
    </source>
</evidence>
<feature type="transmembrane region" description="Helical" evidence="8">
    <location>
        <begin position="171"/>
        <end position="195"/>
    </location>
</feature>
<dbReference type="PANTHER" id="PTHR11537">
    <property type="entry name" value="VOLTAGE-GATED POTASSIUM CHANNEL"/>
    <property type="match status" value="1"/>
</dbReference>
<evidence type="ECO:0000313" key="11">
    <source>
        <dbReference type="Proteomes" id="UP000003412"/>
    </source>
</evidence>
<keyword evidence="11" id="KW-1185">Reference proteome</keyword>
<keyword evidence="2" id="KW-0813">Transport</keyword>
<keyword evidence="7" id="KW-0407">Ion channel</keyword>
<dbReference type="Gene3D" id="1.20.120.350">
    <property type="entry name" value="Voltage-gated potassium channels. Chain C"/>
    <property type="match status" value="1"/>
</dbReference>
<dbReference type="EMBL" id="ADXF01000805">
    <property type="protein sequence ID" value="EFR87124.1"/>
    <property type="molecule type" value="Genomic_DNA"/>
</dbReference>
<keyword evidence="3 8" id="KW-0812">Transmembrane</keyword>
<dbReference type="InterPro" id="IPR027359">
    <property type="entry name" value="Volt_channel_dom_sf"/>
</dbReference>
<feature type="transmembrane region" description="Helical" evidence="8">
    <location>
        <begin position="36"/>
        <end position="55"/>
    </location>
</feature>
<comment type="caution">
    <text evidence="10">The sequence shown here is derived from an EMBL/GenBank/DDBJ whole genome shotgun (WGS) entry which is preliminary data.</text>
</comment>
<dbReference type="Gene3D" id="1.10.287.70">
    <property type="match status" value="1"/>
</dbReference>